<reference evidence="2" key="1">
    <citation type="submission" date="2014-11" db="EMBL/GenBank/DDBJ databases">
        <authorList>
            <person name="Amaro Gonzalez C."/>
        </authorList>
    </citation>
    <scope>NUCLEOTIDE SEQUENCE</scope>
</reference>
<accession>A0A0E9PJK8</accession>
<proteinExistence type="predicted"/>
<name>A0A0E9PJK8_ANGAN</name>
<reference evidence="2" key="2">
    <citation type="journal article" date="2015" name="Fish Shellfish Immunol.">
        <title>Early steps in the European eel (Anguilla anguilla)-Vibrio vulnificus interaction in the gills: Role of the RtxA13 toxin.</title>
        <authorList>
            <person name="Callol A."/>
            <person name="Pajuelo D."/>
            <person name="Ebbesson L."/>
            <person name="Teles M."/>
            <person name="MacKenzie S."/>
            <person name="Amaro C."/>
        </authorList>
    </citation>
    <scope>NUCLEOTIDE SEQUENCE</scope>
</reference>
<dbReference type="EMBL" id="GBXM01103863">
    <property type="protein sequence ID" value="JAH04714.1"/>
    <property type="molecule type" value="Transcribed_RNA"/>
</dbReference>
<feature type="region of interest" description="Disordered" evidence="1">
    <location>
        <begin position="33"/>
        <end position="52"/>
    </location>
</feature>
<dbReference type="AlphaFoldDB" id="A0A0E9PJK8"/>
<evidence type="ECO:0000313" key="2">
    <source>
        <dbReference type="EMBL" id="JAH04714.1"/>
    </source>
</evidence>
<evidence type="ECO:0000256" key="1">
    <source>
        <dbReference type="SAM" id="MobiDB-lite"/>
    </source>
</evidence>
<protein>
    <submittedName>
        <fullName evidence="2">Uncharacterized protein</fullName>
    </submittedName>
</protein>
<organism evidence="2">
    <name type="scientific">Anguilla anguilla</name>
    <name type="common">European freshwater eel</name>
    <name type="synonym">Muraena anguilla</name>
    <dbReference type="NCBI Taxonomy" id="7936"/>
    <lineage>
        <taxon>Eukaryota</taxon>
        <taxon>Metazoa</taxon>
        <taxon>Chordata</taxon>
        <taxon>Craniata</taxon>
        <taxon>Vertebrata</taxon>
        <taxon>Euteleostomi</taxon>
        <taxon>Actinopterygii</taxon>
        <taxon>Neopterygii</taxon>
        <taxon>Teleostei</taxon>
        <taxon>Anguilliformes</taxon>
        <taxon>Anguillidae</taxon>
        <taxon>Anguilla</taxon>
    </lineage>
</organism>
<feature type="compositionally biased region" description="Polar residues" evidence="1">
    <location>
        <begin position="35"/>
        <end position="44"/>
    </location>
</feature>
<sequence length="52" mass="5843">MFIFCAPTITLLAARGQVEIHFSRSSAGRRRCHSSHYSIDQSAPSEIYRGET</sequence>